<dbReference type="Gene3D" id="3.40.50.720">
    <property type="entry name" value="NAD(P)-binding Rossmann-like Domain"/>
    <property type="match status" value="1"/>
</dbReference>
<dbReference type="InterPro" id="IPR036291">
    <property type="entry name" value="NAD(P)-bd_dom_sf"/>
</dbReference>
<dbReference type="OrthoDB" id="3518805at2"/>
<reference evidence="2" key="1">
    <citation type="submission" date="2017-02" db="EMBL/GenBank/DDBJ databases">
        <authorList>
            <person name="Varghese N."/>
            <person name="Submissions S."/>
        </authorList>
    </citation>
    <scope>NUCLEOTIDE SEQUENCE [LARGE SCALE GENOMIC DNA]</scope>
    <source>
        <strain evidence="2">UM2</strain>
    </source>
</reference>
<protein>
    <recommendedName>
        <fullName evidence="3">Saccharopine dehydrogenase</fullName>
    </recommendedName>
</protein>
<dbReference type="Proteomes" id="UP000189818">
    <property type="component" value="Unassembled WGS sequence"/>
</dbReference>
<name>A0A1T5CZS7_9SPHN</name>
<dbReference type="RefSeq" id="WP_079648342.1">
    <property type="nucleotide sequence ID" value="NZ_FUYM01000004.1"/>
</dbReference>
<evidence type="ECO:0000313" key="2">
    <source>
        <dbReference type="Proteomes" id="UP000189818"/>
    </source>
</evidence>
<proteinExistence type="predicted"/>
<organism evidence="1 2">
    <name type="scientific">Rhizorhabdus histidinilytica</name>
    <dbReference type="NCBI Taxonomy" id="439228"/>
    <lineage>
        <taxon>Bacteria</taxon>
        <taxon>Pseudomonadati</taxon>
        <taxon>Pseudomonadota</taxon>
        <taxon>Alphaproteobacteria</taxon>
        <taxon>Sphingomonadales</taxon>
        <taxon>Sphingomonadaceae</taxon>
        <taxon>Rhizorhabdus</taxon>
    </lineage>
</organism>
<gene>
    <name evidence="1" type="ORF">SAMN06295920_104460</name>
</gene>
<keyword evidence="2" id="KW-1185">Reference proteome</keyword>
<accession>A0A1T5CZS7</accession>
<dbReference type="STRING" id="439228.SAMN06295920_104460"/>
<dbReference type="SUPFAM" id="SSF51735">
    <property type="entry name" value="NAD(P)-binding Rossmann-fold domains"/>
    <property type="match status" value="1"/>
</dbReference>
<sequence length="336" mass="36448">MSLSSKEPVLFVGYGPVGSEAARSLRRLYPDLPFVIAGRRLEKAQQLAAEVGHAEAMTADIMTPGLGLPKGMRFSCFIPMIKDRALHGMTLAEEQHIPYAAFSEYVYDFAPFIARHIHNPKGAPLLLLGHLHGGSMPVAALELARGFRSIDKLTVSAIFDPVDFGGGGSASSNMVTGNFGVPSYLVRRDGKWQWRRNGSETLSITSSDGRALPAHGFALPDVITLANETGARSVDMAFALDKTARSFRGEGISHEIFVEIEGERHDGVHARERYELEDEAGYAAMSARGAVLCMERMMGLAGGPPVGPGLYNPETLLDPAHVVKRMQQFGTKIRKL</sequence>
<dbReference type="AlphaFoldDB" id="A0A1T5CZS7"/>
<evidence type="ECO:0008006" key="3">
    <source>
        <dbReference type="Google" id="ProtNLM"/>
    </source>
</evidence>
<dbReference type="EMBL" id="FUYM01000004">
    <property type="protein sequence ID" value="SKB65018.1"/>
    <property type="molecule type" value="Genomic_DNA"/>
</dbReference>
<evidence type="ECO:0000313" key="1">
    <source>
        <dbReference type="EMBL" id="SKB65018.1"/>
    </source>
</evidence>